<dbReference type="Pfam" id="PF08281">
    <property type="entry name" value="Sigma70_r4_2"/>
    <property type="match status" value="1"/>
</dbReference>
<keyword evidence="5" id="KW-0804">Transcription</keyword>
<evidence type="ECO:0000256" key="4">
    <source>
        <dbReference type="ARBA" id="ARBA00023125"/>
    </source>
</evidence>
<evidence type="ECO:0000259" key="7">
    <source>
        <dbReference type="Pfam" id="PF08281"/>
    </source>
</evidence>
<protein>
    <submittedName>
        <fullName evidence="8">Sigma-70 family RNA polymerase sigma factor</fullName>
    </submittedName>
</protein>
<evidence type="ECO:0000313" key="9">
    <source>
        <dbReference type="Proteomes" id="UP001529380"/>
    </source>
</evidence>
<keyword evidence="4" id="KW-0238">DNA-binding</keyword>
<name>A0ABT7UPE9_9FIRM</name>
<dbReference type="PANTHER" id="PTHR43133">
    <property type="entry name" value="RNA POLYMERASE ECF-TYPE SIGMA FACTO"/>
    <property type="match status" value="1"/>
</dbReference>
<feature type="domain" description="RNA polymerase sigma factor 70 region 4 type 2" evidence="7">
    <location>
        <begin position="71"/>
        <end position="119"/>
    </location>
</feature>
<dbReference type="Gene3D" id="1.10.1740.10">
    <property type="match status" value="1"/>
</dbReference>
<dbReference type="InterPro" id="IPR013324">
    <property type="entry name" value="RNA_pol_sigma_r3/r4-like"/>
</dbReference>
<organism evidence="8 9">
    <name type="scientific">Allofournierella massiliensis</name>
    <dbReference type="NCBI Taxonomy" id="1650663"/>
    <lineage>
        <taxon>Bacteria</taxon>
        <taxon>Bacillati</taxon>
        <taxon>Bacillota</taxon>
        <taxon>Clostridia</taxon>
        <taxon>Eubacteriales</taxon>
        <taxon>Oscillospiraceae</taxon>
        <taxon>Allofournierella</taxon>
    </lineage>
</organism>
<reference evidence="8 9" key="3">
    <citation type="submission" date="2023-06" db="EMBL/GenBank/DDBJ databases">
        <authorList>
            <person name="Zeman M."/>
            <person name="Kubasova T."/>
            <person name="Jahodarova E."/>
            <person name="Nykrynova M."/>
            <person name="Rychlik I."/>
        </authorList>
    </citation>
    <scope>NUCLEOTIDE SEQUENCE [LARGE SCALE GENOMIC DNA]</scope>
    <source>
        <strain evidence="8 9">ET340</strain>
    </source>
</reference>
<dbReference type="SUPFAM" id="SSF88946">
    <property type="entry name" value="Sigma2 domain of RNA polymerase sigma factors"/>
    <property type="match status" value="1"/>
</dbReference>
<dbReference type="InterPro" id="IPR036388">
    <property type="entry name" value="WH-like_DNA-bd_sf"/>
</dbReference>
<gene>
    <name evidence="8" type="ORF">QUW08_04830</name>
</gene>
<evidence type="ECO:0000256" key="3">
    <source>
        <dbReference type="ARBA" id="ARBA00023082"/>
    </source>
</evidence>
<evidence type="ECO:0000256" key="2">
    <source>
        <dbReference type="ARBA" id="ARBA00023015"/>
    </source>
</evidence>
<keyword evidence="3" id="KW-0731">Sigma factor</keyword>
<dbReference type="InterPro" id="IPR007627">
    <property type="entry name" value="RNA_pol_sigma70_r2"/>
</dbReference>
<proteinExistence type="inferred from homology"/>
<evidence type="ECO:0000259" key="6">
    <source>
        <dbReference type="Pfam" id="PF04542"/>
    </source>
</evidence>
<dbReference type="Gene3D" id="1.10.10.10">
    <property type="entry name" value="Winged helix-like DNA-binding domain superfamily/Winged helix DNA-binding domain"/>
    <property type="match status" value="1"/>
</dbReference>
<keyword evidence="2" id="KW-0805">Transcription regulation</keyword>
<dbReference type="NCBIfam" id="TIGR02937">
    <property type="entry name" value="sigma70-ECF"/>
    <property type="match status" value="1"/>
</dbReference>
<dbReference type="InterPro" id="IPR039425">
    <property type="entry name" value="RNA_pol_sigma-70-like"/>
</dbReference>
<reference evidence="9" key="1">
    <citation type="submission" date="2023-06" db="EMBL/GenBank/DDBJ databases">
        <title>Identification and characterization of horizontal gene transfer across gut microbiota members of farm animals based on homology search.</title>
        <authorList>
            <person name="Zeman M."/>
            <person name="Kubasova T."/>
            <person name="Jahodarova E."/>
            <person name="Nykrynova M."/>
            <person name="Rychlik I."/>
        </authorList>
    </citation>
    <scope>NUCLEOTIDE SEQUENCE [LARGE SCALE GENOMIC DNA]</scope>
    <source>
        <strain evidence="9">ET340</strain>
    </source>
</reference>
<comment type="similarity">
    <text evidence="1">Belongs to the sigma-70 factor family. ECF subfamily.</text>
</comment>
<dbReference type="RefSeq" id="WP_289599360.1">
    <property type="nucleotide sequence ID" value="NZ_JAUDCL010000006.1"/>
</dbReference>
<feature type="domain" description="RNA polymerase sigma-70 region 2" evidence="6">
    <location>
        <begin position="5"/>
        <end position="39"/>
    </location>
</feature>
<evidence type="ECO:0000256" key="5">
    <source>
        <dbReference type="ARBA" id="ARBA00023163"/>
    </source>
</evidence>
<dbReference type="EMBL" id="JAUDCL010000006">
    <property type="protein sequence ID" value="MDM8200620.1"/>
    <property type="molecule type" value="Genomic_DNA"/>
</dbReference>
<sequence>MPLSGLWHHRQDLDPERSLKGYLVRITRNLVVDTLRSRKADCLPLVEEILEQETPLETRLEQKEAVRRLNEHLAALSPEDRELLLRFYYYNQRTAAIARELAISPGAVRVRLFRLRAQLKKSLEGEEPQ</sequence>
<accession>A0ABT7UPE9</accession>
<dbReference type="SUPFAM" id="SSF88659">
    <property type="entry name" value="Sigma3 and sigma4 domains of RNA polymerase sigma factors"/>
    <property type="match status" value="1"/>
</dbReference>
<comment type="caution">
    <text evidence="8">The sequence shown here is derived from an EMBL/GenBank/DDBJ whole genome shotgun (WGS) entry which is preliminary data.</text>
</comment>
<dbReference type="Proteomes" id="UP001529380">
    <property type="component" value="Unassembled WGS sequence"/>
</dbReference>
<dbReference type="PANTHER" id="PTHR43133:SF8">
    <property type="entry name" value="RNA POLYMERASE SIGMA FACTOR HI_1459-RELATED"/>
    <property type="match status" value="1"/>
</dbReference>
<evidence type="ECO:0000256" key="1">
    <source>
        <dbReference type="ARBA" id="ARBA00010641"/>
    </source>
</evidence>
<dbReference type="InterPro" id="IPR014284">
    <property type="entry name" value="RNA_pol_sigma-70_dom"/>
</dbReference>
<dbReference type="InterPro" id="IPR013249">
    <property type="entry name" value="RNA_pol_sigma70_r4_t2"/>
</dbReference>
<evidence type="ECO:0000313" key="8">
    <source>
        <dbReference type="EMBL" id="MDM8200620.1"/>
    </source>
</evidence>
<reference evidence="8 9" key="2">
    <citation type="submission" date="2023-06" db="EMBL/GenBank/DDBJ databases">
        <title>Identification and characterization of horizontal gene transfer across gut microbiota members of farm animals based on homology search.</title>
        <authorList>
            <person name="Schwarzerova J."/>
            <person name="Nykrynova M."/>
            <person name="Jureckova K."/>
            <person name="Cejkova D."/>
            <person name="Rychlik I."/>
        </authorList>
    </citation>
    <scope>NUCLEOTIDE SEQUENCE [LARGE SCALE GENOMIC DNA]</scope>
    <source>
        <strain evidence="8 9">ET340</strain>
    </source>
</reference>
<dbReference type="InterPro" id="IPR013325">
    <property type="entry name" value="RNA_pol_sigma_r2"/>
</dbReference>
<dbReference type="Pfam" id="PF04542">
    <property type="entry name" value="Sigma70_r2"/>
    <property type="match status" value="1"/>
</dbReference>
<keyword evidence="9" id="KW-1185">Reference proteome</keyword>